<evidence type="ECO:0000313" key="2">
    <source>
        <dbReference type="Proteomes" id="UP001175226"/>
    </source>
</evidence>
<gene>
    <name evidence="1" type="ORF">EV421DRAFT_1928099</name>
</gene>
<evidence type="ECO:0000313" key="1">
    <source>
        <dbReference type="EMBL" id="KAK0431323.1"/>
    </source>
</evidence>
<sequence>MNGQEWVERYRRDAFGDGQGGHGYEYASSPKVTLSASIESGRRESSIPVLNQRSYTGRKPVISSSLADTPCTSLGVKGLLRKLNAILSTSYMVETCPLSTFLEDYIGKGYDFGTVYGRLCPFCNRAVPWWVARQYPWAISHAWMDEKDRKDVHTPINECEWPMLMPRDADLDLIHIEMLNNGAEYVWLDVLCLRQKDKWQEEQREEQRVEWHDQHAERCDRCVEDWHAEQREEREDRRAEWAVDVSTIGRVYEMARKKQLVCYLSGLGRPFALKMDDLQSDRCWFRQVWTLQEVNKAVIIGGDTGDRFVEKGMRARVDEELSSLEESINAGDNDDDDDDDMGMPVFIALLEMRRRVSVDAVDKVSGLAYLLQTHEIPPYSVAESLEGAWTALVDELNMTYRGHLFFLYPKRGKNKLWRPSWRQAMEGTLLPPRLSDRDSGWSGNVRSPEERGVDCCDGPCINSGSDPYDSDGTFQERQFWVVGERLLGLKFKKVSVFQIPNKKDVKRLHKLGVTTNTKTFLA</sequence>
<evidence type="ECO:0008006" key="3">
    <source>
        <dbReference type="Google" id="ProtNLM"/>
    </source>
</evidence>
<reference evidence="1" key="1">
    <citation type="submission" date="2023-06" db="EMBL/GenBank/DDBJ databases">
        <authorList>
            <consortium name="Lawrence Berkeley National Laboratory"/>
            <person name="Ahrendt S."/>
            <person name="Sahu N."/>
            <person name="Indic B."/>
            <person name="Wong-Bajracharya J."/>
            <person name="Merenyi Z."/>
            <person name="Ke H.-M."/>
            <person name="Monk M."/>
            <person name="Kocsube S."/>
            <person name="Drula E."/>
            <person name="Lipzen A."/>
            <person name="Balint B."/>
            <person name="Henrissat B."/>
            <person name="Andreopoulos B."/>
            <person name="Martin F.M."/>
            <person name="Harder C.B."/>
            <person name="Rigling D."/>
            <person name="Ford K.L."/>
            <person name="Foster G.D."/>
            <person name="Pangilinan J."/>
            <person name="Papanicolaou A."/>
            <person name="Barry K."/>
            <person name="LaButti K."/>
            <person name="Viragh M."/>
            <person name="Koriabine M."/>
            <person name="Yan M."/>
            <person name="Riley R."/>
            <person name="Champramary S."/>
            <person name="Plett K.L."/>
            <person name="Tsai I.J."/>
            <person name="Slot J."/>
            <person name="Sipos G."/>
            <person name="Plett J."/>
            <person name="Nagy L.G."/>
            <person name="Grigoriev I.V."/>
        </authorList>
    </citation>
    <scope>NUCLEOTIDE SEQUENCE</scope>
    <source>
        <strain evidence="1">FPL87.14</strain>
    </source>
</reference>
<dbReference type="EMBL" id="JAUEPT010000117">
    <property type="protein sequence ID" value="KAK0431323.1"/>
    <property type="molecule type" value="Genomic_DNA"/>
</dbReference>
<dbReference type="AlphaFoldDB" id="A0AA39IYR4"/>
<accession>A0AA39IYR4</accession>
<protein>
    <recommendedName>
        <fullName evidence="3">Heterokaryon incompatibility domain-containing protein</fullName>
    </recommendedName>
</protein>
<organism evidence="1 2">
    <name type="scientific">Armillaria borealis</name>
    <dbReference type="NCBI Taxonomy" id="47425"/>
    <lineage>
        <taxon>Eukaryota</taxon>
        <taxon>Fungi</taxon>
        <taxon>Dikarya</taxon>
        <taxon>Basidiomycota</taxon>
        <taxon>Agaricomycotina</taxon>
        <taxon>Agaricomycetes</taxon>
        <taxon>Agaricomycetidae</taxon>
        <taxon>Agaricales</taxon>
        <taxon>Marasmiineae</taxon>
        <taxon>Physalacriaceae</taxon>
        <taxon>Armillaria</taxon>
    </lineage>
</organism>
<proteinExistence type="predicted"/>
<keyword evidence="2" id="KW-1185">Reference proteome</keyword>
<dbReference type="Proteomes" id="UP001175226">
    <property type="component" value="Unassembled WGS sequence"/>
</dbReference>
<comment type="caution">
    <text evidence="1">The sequence shown here is derived from an EMBL/GenBank/DDBJ whole genome shotgun (WGS) entry which is preliminary data.</text>
</comment>
<name>A0AA39IYR4_9AGAR</name>